<comment type="similarity">
    <text evidence="1 3">Belongs to the enoyl-CoA hydratase/isomerase family.</text>
</comment>
<evidence type="ECO:0000256" key="2">
    <source>
        <dbReference type="ARBA" id="ARBA00023239"/>
    </source>
</evidence>
<name>A0A2N0ZIT4_9BACI</name>
<dbReference type="Proteomes" id="UP000233343">
    <property type="component" value="Unassembled WGS sequence"/>
</dbReference>
<keyword evidence="5" id="KW-1185">Reference proteome</keyword>
<evidence type="ECO:0000313" key="4">
    <source>
        <dbReference type="EMBL" id="PKG29404.1"/>
    </source>
</evidence>
<reference evidence="4 5" key="1">
    <citation type="journal article" date="2010" name="Int. J. Syst. Evol. Microbiol.">
        <title>Bacillus horneckiae sp. nov., isolated from a spacecraft-assembly clean room.</title>
        <authorList>
            <person name="Vaishampayan P."/>
            <person name="Probst A."/>
            <person name="Krishnamurthi S."/>
            <person name="Ghosh S."/>
            <person name="Osman S."/>
            <person name="McDowall A."/>
            <person name="Ruckmani A."/>
            <person name="Mayilraj S."/>
            <person name="Venkateswaran K."/>
        </authorList>
    </citation>
    <scope>NUCLEOTIDE SEQUENCE [LARGE SCALE GENOMIC DNA]</scope>
    <source>
        <strain evidence="5">1PO1SC</strain>
    </source>
</reference>
<proteinExistence type="inferred from homology"/>
<dbReference type="AlphaFoldDB" id="A0A2N0ZIT4"/>
<dbReference type="InterPro" id="IPR001753">
    <property type="entry name" value="Enoyl-CoA_hydra/iso"/>
</dbReference>
<gene>
    <name evidence="4" type="ORF">CWS20_09030</name>
</gene>
<organism evidence="4 5">
    <name type="scientific">Cytobacillus horneckiae</name>
    <dbReference type="NCBI Taxonomy" id="549687"/>
    <lineage>
        <taxon>Bacteria</taxon>
        <taxon>Bacillati</taxon>
        <taxon>Bacillota</taxon>
        <taxon>Bacilli</taxon>
        <taxon>Bacillales</taxon>
        <taxon>Bacillaceae</taxon>
        <taxon>Cytobacillus</taxon>
    </lineage>
</organism>
<dbReference type="InterPro" id="IPR029045">
    <property type="entry name" value="ClpP/crotonase-like_dom_sf"/>
</dbReference>
<dbReference type="CDD" id="cd06558">
    <property type="entry name" value="crotonase-like"/>
    <property type="match status" value="1"/>
</dbReference>
<evidence type="ECO:0000256" key="3">
    <source>
        <dbReference type="RuleBase" id="RU003707"/>
    </source>
</evidence>
<dbReference type="GO" id="GO:0016829">
    <property type="term" value="F:lyase activity"/>
    <property type="evidence" value="ECO:0007669"/>
    <property type="project" value="UniProtKB-KW"/>
</dbReference>
<dbReference type="InterPro" id="IPR018376">
    <property type="entry name" value="Enoyl-CoA_hyd/isom_CS"/>
</dbReference>
<dbReference type="Gene3D" id="1.10.12.10">
    <property type="entry name" value="Lyase 2-enoyl-coa Hydratase, Chain A, domain 2"/>
    <property type="match status" value="1"/>
</dbReference>
<dbReference type="SUPFAM" id="SSF52096">
    <property type="entry name" value="ClpP/crotonase"/>
    <property type="match status" value="1"/>
</dbReference>
<dbReference type="EMBL" id="PISD01000016">
    <property type="protein sequence ID" value="PKG29404.1"/>
    <property type="molecule type" value="Genomic_DNA"/>
</dbReference>
<accession>A0A2N0ZIT4</accession>
<dbReference type="PANTHER" id="PTHR11941">
    <property type="entry name" value="ENOYL-COA HYDRATASE-RELATED"/>
    <property type="match status" value="1"/>
</dbReference>
<comment type="caution">
    <text evidence="4">The sequence shown here is derived from an EMBL/GenBank/DDBJ whole genome shotgun (WGS) entry which is preliminary data.</text>
</comment>
<dbReference type="Gene3D" id="3.90.226.10">
    <property type="entry name" value="2-enoyl-CoA Hydratase, Chain A, domain 1"/>
    <property type="match status" value="1"/>
</dbReference>
<dbReference type="GO" id="GO:0006635">
    <property type="term" value="P:fatty acid beta-oxidation"/>
    <property type="evidence" value="ECO:0007669"/>
    <property type="project" value="TreeGrafter"/>
</dbReference>
<sequence>MSNQFIDIENYEGIRVIYLNRPDVRNALGMEMRMELLESLEEAEKDDEVKCIILSARGKAFSAGGDLKALHSLSAIEGRQRLQTSHKLVMKILDLEKPIIAAVNGAAAGAGFSLMLLCDFSIADENAFFVQSFVNVGLIPDFAAIHFLPLIIGHQKAKELMFLGDRMTAEEAYSLGLINKLSTGGNLQRDALALANRLVAKSPLSIGMTKKLMNQNINVQLKALLEMEAQAQGICFQSEDFKEGVDAFFSKREAEFQGK</sequence>
<keyword evidence="4" id="KW-0413">Isomerase</keyword>
<evidence type="ECO:0000313" key="5">
    <source>
        <dbReference type="Proteomes" id="UP000233343"/>
    </source>
</evidence>
<keyword evidence="2" id="KW-0456">Lyase</keyword>
<protein>
    <submittedName>
        <fullName evidence="4">Enoyl-CoA hydratase/isomerase family protein</fullName>
    </submittedName>
</protein>
<dbReference type="RefSeq" id="WP_066197974.1">
    <property type="nucleotide sequence ID" value="NZ_JAFDQP010000004.1"/>
</dbReference>
<dbReference type="GO" id="GO:0016853">
    <property type="term" value="F:isomerase activity"/>
    <property type="evidence" value="ECO:0007669"/>
    <property type="project" value="UniProtKB-KW"/>
</dbReference>
<dbReference type="PROSITE" id="PS00166">
    <property type="entry name" value="ENOYL_COA_HYDRATASE"/>
    <property type="match status" value="1"/>
</dbReference>
<dbReference type="InterPro" id="IPR014748">
    <property type="entry name" value="Enoyl-CoA_hydra_C"/>
</dbReference>
<dbReference type="PANTHER" id="PTHR11941:SF133">
    <property type="entry name" value="1,2-EPOXYPHENYLACETYL-COA ISOMERASE"/>
    <property type="match status" value="1"/>
</dbReference>
<dbReference type="Pfam" id="PF00378">
    <property type="entry name" value="ECH_1"/>
    <property type="match status" value="1"/>
</dbReference>
<evidence type="ECO:0000256" key="1">
    <source>
        <dbReference type="ARBA" id="ARBA00005254"/>
    </source>
</evidence>